<dbReference type="EC" id="2.4.2.31" evidence="6"/>
<evidence type="ECO:0000256" key="5">
    <source>
        <dbReference type="ARBA" id="ARBA00047597"/>
    </source>
</evidence>
<dbReference type="GO" id="GO:0106274">
    <property type="term" value="F:NAD+-protein-arginine ADP-ribosyltransferase activity"/>
    <property type="evidence" value="ECO:0007669"/>
    <property type="project" value="UniProtKB-EC"/>
</dbReference>
<keyword evidence="6" id="KW-0521">NADP</keyword>
<dbReference type="EMBL" id="CAJNOQ010019125">
    <property type="protein sequence ID" value="CAF1443753.1"/>
    <property type="molecule type" value="Genomic_DNA"/>
</dbReference>
<keyword evidence="6" id="KW-0520">NAD</keyword>
<dbReference type="PROSITE" id="PS51996">
    <property type="entry name" value="TR_MART"/>
    <property type="match status" value="1"/>
</dbReference>
<dbReference type="Pfam" id="PF01129">
    <property type="entry name" value="ART"/>
    <property type="match status" value="1"/>
</dbReference>
<gene>
    <name evidence="7" type="ORF">GPM918_LOCUS34470</name>
    <name evidence="8" type="ORF">SRO942_LOCUS35168</name>
</gene>
<keyword evidence="9" id="KW-1185">Reference proteome</keyword>
<evidence type="ECO:0000256" key="6">
    <source>
        <dbReference type="RuleBase" id="RU361228"/>
    </source>
</evidence>
<protein>
    <recommendedName>
        <fullName evidence="6">NAD(P)(+)--arginine ADP-ribosyltransferase</fullName>
        <ecNumber evidence="6">2.4.2.31</ecNumber>
    </recommendedName>
    <alternativeName>
        <fullName evidence="6">Mono(ADP-ribosyl)transferase</fullName>
    </alternativeName>
</protein>
<comment type="caution">
    <text evidence="7">The sequence shown here is derived from an EMBL/GenBank/DDBJ whole genome shotgun (WGS) entry which is preliminary data.</text>
</comment>
<comment type="catalytic activity">
    <reaction evidence="5 6">
        <text>L-arginyl-[protein] + NAD(+) = N(omega)-(ADP-D-ribosyl)-L-arginyl-[protein] + nicotinamide + H(+)</text>
        <dbReference type="Rhea" id="RHEA:19149"/>
        <dbReference type="Rhea" id="RHEA-COMP:10532"/>
        <dbReference type="Rhea" id="RHEA-COMP:15087"/>
        <dbReference type="ChEBI" id="CHEBI:15378"/>
        <dbReference type="ChEBI" id="CHEBI:17154"/>
        <dbReference type="ChEBI" id="CHEBI:29965"/>
        <dbReference type="ChEBI" id="CHEBI:57540"/>
        <dbReference type="ChEBI" id="CHEBI:142554"/>
        <dbReference type="EC" id="2.4.2.31"/>
    </reaction>
</comment>
<dbReference type="Proteomes" id="UP000663829">
    <property type="component" value="Unassembled WGS sequence"/>
</dbReference>
<proteinExistence type="inferred from homology"/>
<evidence type="ECO:0000256" key="4">
    <source>
        <dbReference type="ARBA" id="ARBA00022695"/>
    </source>
</evidence>
<evidence type="ECO:0000313" key="9">
    <source>
        <dbReference type="Proteomes" id="UP000663829"/>
    </source>
</evidence>
<evidence type="ECO:0000313" key="8">
    <source>
        <dbReference type="EMBL" id="CAF4319059.1"/>
    </source>
</evidence>
<sequence>MSQTENAKNDMLNKCIEYCKESQKQLRKTEEFRQAYNANDAIRWYTDESFLYQRVNRALRSEDIDELYTYRFYIIDLCTQLSKEYQQNLNKHQMLKLYRGQLMSNEELEKLRNNIGNLISTNGFFSTTRDINVARLYITSNKKSVLFEIDADPQLKHVVLADIQKFSLIPDEPEVLFSIGAVFEIKNVYFDEQFHLWKICLTTSEEGQESIKQYTDIQKKELGIRTVHIIYGRLLIRVGA</sequence>
<dbReference type="EMBL" id="CAJOBC010084567">
    <property type="protein sequence ID" value="CAF4319059.1"/>
    <property type="molecule type" value="Genomic_DNA"/>
</dbReference>
<dbReference type="AlphaFoldDB" id="A0A815P3M4"/>
<evidence type="ECO:0000256" key="1">
    <source>
        <dbReference type="ARBA" id="ARBA00009558"/>
    </source>
</evidence>
<name>A0A815P3M4_9BILA</name>
<dbReference type="Gene3D" id="3.90.176.10">
    <property type="entry name" value="Toxin ADP-ribosyltransferase, Chain A, domain 1"/>
    <property type="match status" value="1"/>
</dbReference>
<comment type="similarity">
    <text evidence="1 6">Belongs to the Arg-specific ADP-ribosyltransferase family.</text>
</comment>
<dbReference type="Proteomes" id="UP000681722">
    <property type="component" value="Unassembled WGS sequence"/>
</dbReference>
<dbReference type="SUPFAM" id="SSF56399">
    <property type="entry name" value="ADP-ribosylation"/>
    <property type="match status" value="1"/>
</dbReference>
<keyword evidence="4" id="KW-0548">Nucleotidyltransferase</keyword>
<accession>A0A815P3M4</accession>
<dbReference type="GO" id="GO:0016779">
    <property type="term" value="F:nucleotidyltransferase activity"/>
    <property type="evidence" value="ECO:0007669"/>
    <property type="project" value="UniProtKB-KW"/>
</dbReference>
<keyword evidence="2 6" id="KW-0328">Glycosyltransferase</keyword>
<evidence type="ECO:0000313" key="7">
    <source>
        <dbReference type="EMBL" id="CAF1443753.1"/>
    </source>
</evidence>
<organism evidence="7 9">
    <name type="scientific">Didymodactylos carnosus</name>
    <dbReference type="NCBI Taxonomy" id="1234261"/>
    <lineage>
        <taxon>Eukaryota</taxon>
        <taxon>Metazoa</taxon>
        <taxon>Spiralia</taxon>
        <taxon>Gnathifera</taxon>
        <taxon>Rotifera</taxon>
        <taxon>Eurotatoria</taxon>
        <taxon>Bdelloidea</taxon>
        <taxon>Philodinida</taxon>
        <taxon>Philodinidae</taxon>
        <taxon>Didymodactylos</taxon>
    </lineage>
</organism>
<evidence type="ECO:0000256" key="2">
    <source>
        <dbReference type="ARBA" id="ARBA00022676"/>
    </source>
</evidence>
<reference evidence="7" key="1">
    <citation type="submission" date="2021-02" db="EMBL/GenBank/DDBJ databases">
        <authorList>
            <person name="Nowell W R."/>
        </authorList>
    </citation>
    <scope>NUCLEOTIDE SEQUENCE</scope>
</reference>
<keyword evidence="3 6" id="KW-0808">Transferase</keyword>
<dbReference type="InterPro" id="IPR000768">
    <property type="entry name" value="ART"/>
</dbReference>
<evidence type="ECO:0000256" key="3">
    <source>
        <dbReference type="ARBA" id="ARBA00022679"/>
    </source>
</evidence>